<sequence>MKLQAYLASYKKRTALLVRCMSDQEKSAEAALHVCWTLSKHQKPFSDTEIVKKCMLVVAALFEGKKDVVDAIQGIPLSARSNTSRTEILAADNKSDLLELLQKAPCYAIALDEWLLTIKVICSNFCRRRLATP</sequence>
<dbReference type="PANTHER" id="PTHR45913:SF21">
    <property type="entry name" value="DUF4371 DOMAIN-CONTAINING PROTEIN"/>
    <property type="match status" value="1"/>
</dbReference>
<dbReference type="EMBL" id="JASPKY010000091">
    <property type="protein sequence ID" value="KAK9738075.1"/>
    <property type="molecule type" value="Genomic_DNA"/>
</dbReference>
<evidence type="ECO:0000313" key="1">
    <source>
        <dbReference type="EMBL" id="KAK9738075.1"/>
    </source>
</evidence>
<organism evidence="1 2">
    <name type="scientific">Popillia japonica</name>
    <name type="common">Japanese beetle</name>
    <dbReference type="NCBI Taxonomy" id="7064"/>
    <lineage>
        <taxon>Eukaryota</taxon>
        <taxon>Metazoa</taxon>
        <taxon>Ecdysozoa</taxon>
        <taxon>Arthropoda</taxon>
        <taxon>Hexapoda</taxon>
        <taxon>Insecta</taxon>
        <taxon>Pterygota</taxon>
        <taxon>Neoptera</taxon>
        <taxon>Endopterygota</taxon>
        <taxon>Coleoptera</taxon>
        <taxon>Polyphaga</taxon>
        <taxon>Scarabaeiformia</taxon>
        <taxon>Scarabaeidae</taxon>
        <taxon>Rutelinae</taxon>
        <taxon>Popillia</taxon>
    </lineage>
</organism>
<gene>
    <name evidence="1" type="ORF">QE152_g10192</name>
</gene>
<proteinExistence type="predicted"/>
<dbReference type="PANTHER" id="PTHR45913">
    <property type="entry name" value="EPM2A-INTERACTING PROTEIN 1"/>
    <property type="match status" value="1"/>
</dbReference>
<dbReference type="AlphaFoldDB" id="A0AAW1LSA5"/>
<keyword evidence="2" id="KW-1185">Reference proteome</keyword>
<reference evidence="1 2" key="1">
    <citation type="journal article" date="2024" name="BMC Genomics">
        <title>De novo assembly and annotation of Popillia japonica's genome with initial clues to its potential as an invasive pest.</title>
        <authorList>
            <person name="Cucini C."/>
            <person name="Boschi S."/>
            <person name="Funari R."/>
            <person name="Cardaioli E."/>
            <person name="Iannotti N."/>
            <person name="Marturano G."/>
            <person name="Paoli F."/>
            <person name="Bruttini M."/>
            <person name="Carapelli A."/>
            <person name="Frati F."/>
            <person name="Nardi F."/>
        </authorList>
    </citation>
    <scope>NUCLEOTIDE SEQUENCE [LARGE SCALE GENOMIC DNA]</scope>
    <source>
        <strain evidence="1">DMR45628</strain>
    </source>
</reference>
<comment type="caution">
    <text evidence="1">The sequence shown here is derived from an EMBL/GenBank/DDBJ whole genome shotgun (WGS) entry which is preliminary data.</text>
</comment>
<dbReference type="Proteomes" id="UP001458880">
    <property type="component" value="Unassembled WGS sequence"/>
</dbReference>
<name>A0AAW1LSA5_POPJA</name>
<accession>A0AAW1LSA5</accession>
<protein>
    <submittedName>
        <fullName evidence="1">Uncharacterized protein</fullName>
    </submittedName>
</protein>
<evidence type="ECO:0000313" key="2">
    <source>
        <dbReference type="Proteomes" id="UP001458880"/>
    </source>
</evidence>